<keyword evidence="3" id="KW-1185">Reference proteome</keyword>
<reference evidence="2" key="1">
    <citation type="journal article" date="2020" name="Stud. Mycol.">
        <title>101 Dothideomycetes genomes: a test case for predicting lifestyles and emergence of pathogens.</title>
        <authorList>
            <person name="Haridas S."/>
            <person name="Albert R."/>
            <person name="Binder M."/>
            <person name="Bloem J."/>
            <person name="Labutti K."/>
            <person name="Salamov A."/>
            <person name="Andreopoulos B."/>
            <person name="Baker S."/>
            <person name="Barry K."/>
            <person name="Bills G."/>
            <person name="Bluhm B."/>
            <person name="Cannon C."/>
            <person name="Castanera R."/>
            <person name="Culley D."/>
            <person name="Daum C."/>
            <person name="Ezra D."/>
            <person name="Gonzalez J."/>
            <person name="Henrissat B."/>
            <person name="Kuo A."/>
            <person name="Liang C."/>
            <person name="Lipzen A."/>
            <person name="Lutzoni F."/>
            <person name="Magnuson J."/>
            <person name="Mondo S."/>
            <person name="Nolan M."/>
            <person name="Ohm R."/>
            <person name="Pangilinan J."/>
            <person name="Park H.-J."/>
            <person name="Ramirez L."/>
            <person name="Alfaro M."/>
            <person name="Sun H."/>
            <person name="Tritt A."/>
            <person name="Yoshinaga Y."/>
            <person name="Zwiers L.-H."/>
            <person name="Turgeon B."/>
            <person name="Goodwin S."/>
            <person name="Spatafora J."/>
            <person name="Crous P."/>
            <person name="Grigoriev I."/>
        </authorList>
    </citation>
    <scope>NUCLEOTIDE SEQUENCE</scope>
    <source>
        <strain evidence="2">HMLAC05119</strain>
    </source>
</reference>
<organism evidence="2 3">
    <name type="scientific">Ampelomyces quisqualis</name>
    <name type="common">Powdery mildew agent</name>
    <dbReference type="NCBI Taxonomy" id="50730"/>
    <lineage>
        <taxon>Eukaryota</taxon>
        <taxon>Fungi</taxon>
        <taxon>Dikarya</taxon>
        <taxon>Ascomycota</taxon>
        <taxon>Pezizomycotina</taxon>
        <taxon>Dothideomycetes</taxon>
        <taxon>Pleosporomycetidae</taxon>
        <taxon>Pleosporales</taxon>
        <taxon>Pleosporineae</taxon>
        <taxon>Phaeosphaeriaceae</taxon>
        <taxon>Ampelomyces</taxon>
    </lineage>
</organism>
<dbReference type="OrthoDB" id="3695698at2759"/>
<sequence>MSPDIAIPIATDNGCHSTEKQDQDLLYMRTNNPRGSWKSIAGEVGMTGAPCMKRFQVIRPKASTSKVTSEETEDPEPTITEAEKKAGNTAKRVEGAQQNLKVQLQPGVNTGRSMTTPELFLTEDDAASFNLGSLEDEDVVLPPTQATAEDSEESKVGYNWTDEADQELVRLRRSKRKSSWPKIAKKLNAPIDLCKERFQLIKLRGSANKASKEERKARKAKKPSKVRWYDMREGISEPEFDFELQSDADIACSVTPKSHHWGDDYDRTKILDQEAEQVGFGGGDDTGGFYGTWANRADPNKRSACVENGGWDSAPRSDTEGDGWNRAAPVSGPSSDDGRPVDAWSSCGSGSICNPPSMKNGDSTRKKKIEPAAVAPKPYEITYWATVECGDQIVHIPIDSSNVAGPEKIILDGPAKKVWKWVQEKGLSDKIGLQDAFDLAKDIYGVDAVEEETDDSDTPQSASRSSDVWNTICVACGRDATRCECGLGRTRCSKDKDGFYWDA</sequence>
<accession>A0A6A5QV49</accession>
<proteinExistence type="predicted"/>
<feature type="region of interest" description="Disordered" evidence="1">
    <location>
        <begin position="307"/>
        <end position="366"/>
    </location>
</feature>
<gene>
    <name evidence="2" type="ORF">BDU57DRAFT_511411</name>
</gene>
<protein>
    <recommendedName>
        <fullName evidence="4">Myb-like domain-containing protein</fullName>
    </recommendedName>
</protein>
<evidence type="ECO:0008006" key="4">
    <source>
        <dbReference type="Google" id="ProtNLM"/>
    </source>
</evidence>
<evidence type="ECO:0000313" key="3">
    <source>
        <dbReference type="Proteomes" id="UP000800096"/>
    </source>
</evidence>
<name>A0A6A5QV49_AMPQU</name>
<evidence type="ECO:0000313" key="2">
    <source>
        <dbReference type="EMBL" id="KAF1918690.1"/>
    </source>
</evidence>
<dbReference type="AlphaFoldDB" id="A0A6A5QV49"/>
<dbReference type="Pfam" id="PF13921">
    <property type="entry name" value="Myb_DNA-bind_6"/>
    <property type="match status" value="1"/>
</dbReference>
<evidence type="ECO:0000256" key="1">
    <source>
        <dbReference type="SAM" id="MobiDB-lite"/>
    </source>
</evidence>
<feature type="region of interest" description="Disordered" evidence="1">
    <location>
        <begin position="61"/>
        <end position="82"/>
    </location>
</feature>
<dbReference type="EMBL" id="ML979133">
    <property type="protein sequence ID" value="KAF1918690.1"/>
    <property type="molecule type" value="Genomic_DNA"/>
</dbReference>
<dbReference type="Proteomes" id="UP000800096">
    <property type="component" value="Unassembled WGS sequence"/>
</dbReference>